<evidence type="ECO:0000313" key="7">
    <source>
        <dbReference type="EMBL" id="CAD5217313.1"/>
    </source>
</evidence>
<dbReference type="EMBL" id="CAJFCW020000003">
    <property type="protein sequence ID" value="CAG9107531.1"/>
    <property type="molecule type" value="Genomic_DNA"/>
</dbReference>
<evidence type="ECO:0000256" key="4">
    <source>
        <dbReference type="ARBA" id="ARBA00022827"/>
    </source>
</evidence>
<dbReference type="GO" id="GO:0016614">
    <property type="term" value="F:oxidoreductase activity, acting on CH-OH group of donors"/>
    <property type="evidence" value="ECO:0007669"/>
    <property type="project" value="InterPro"/>
</dbReference>
<dbReference type="EMBL" id="CAJFDH010000003">
    <property type="protein sequence ID" value="CAD5217313.1"/>
    <property type="molecule type" value="Genomic_DNA"/>
</dbReference>
<dbReference type="OrthoDB" id="269227at2759"/>
<dbReference type="GO" id="GO:0050660">
    <property type="term" value="F:flavin adenine dinucleotide binding"/>
    <property type="evidence" value="ECO:0007669"/>
    <property type="project" value="InterPro"/>
</dbReference>
<evidence type="ECO:0000256" key="1">
    <source>
        <dbReference type="ARBA" id="ARBA00001974"/>
    </source>
</evidence>
<feature type="domain" description="Glucose-methanol-choline oxidoreductase N-terminal" evidence="6">
    <location>
        <begin position="278"/>
        <end position="374"/>
    </location>
</feature>
<keyword evidence="4" id="KW-0274">FAD</keyword>
<dbReference type="AlphaFoldDB" id="A0A811KNQ9"/>
<proteinExistence type="inferred from homology"/>
<dbReference type="Proteomes" id="UP000783686">
    <property type="component" value="Unassembled WGS sequence"/>
</dbReference>
<evidence type="ECO:0000256" key="5">
    <source>
        <dbReference type="SAM" id="Phobius"/>
    </source>
</evidence>
<evidence type="ECO:0000256" key="2">
    <source>
        <dbReference type="ARBA" id="ARBA00010790"/>
    </source>
</evidence>
<dbReference type="SUPFAM" id="SSF51905">
    <property type="entry name" value="FAD/NAD(P)-binding domain"/>
    <property type="match status" value="1"/>
</dbReference>
<sequence>MEAKTIEEGEHEEKLLWLELGKKITYYKERVDLSRFDNDPLVLDAEKDVRKVLLKWKKVEKRIRFLKKKERKDLKAVEEPDEKHGRDRSVYEILPQAGEIVPEKPKAEERHGRDRISIYQVMPITDETTEKRKKKTLKVQGVFKAGRRRGKLLTRTVIYLLERIIEAGTHLAWSSEVRGQLWSLTVVWIHRRLDLINPIRKRFTTSPTPAIKRNRSKSDVVWKLGGGIFIVFYNCTISLYLQLQLSARRRHAERDTFWGGKTVGTFTPEIGDRKPTHLIVRAGAAGYVLANRLTENPDNLVLLLEAGPKDEWYNWKIHMPAALMYNLCNDKYNWYYHTMAQKHMGNRVFYWPRGRVWGGSTSLNAMAYVRGHPMDSMGS</sequence>
<name>A0A811KNQ9_9BILA</name>
<dbReference type="Gene3D" id="3.30.560.10">
    <property type="entry name" value="Glucose Oxidase, domain 3"/>
    <property type="match status" value="1"/>
</dbReference>
<organism evidence="7 8">
    <name type="scientific">Bursaphelenchus okinawaensis</name>
    <dbReference type="NCBI Taxonomy" id="465554"/>
    <lineage>
        <taxon>Eukaryota</taxon>
        <taxon>Metazoa</taxon>
        <taxon>Ecdysozoa</taxon>
        <taxon>Nematoda</taxon>
        <taxon>Chromadorea</taxon>
        <taxon>Rhabditida</taxon>
        <taxon>Tylenchina</taxon>
        <taxon>Tylenchomorpha</taxon>
        <taxon>Aphelenchoidea</taxon>
        <taxon>Aphelenchoididae</taxon>
        <taxon>Bursaphelenchus</taxon>
    </lineage>
</organism>
<keyword evidence="5" id="KW-0472">Membrane</keyword>
<evidence type="ECO:0000313" key="8">
    <source>
        <dbReference type="Proteomes" id="UP000614601"/>
    </source>
</evidence>
<reference evidence="7" key="1">
    <citation type="submission" date="2020-09" db="EMBL/GenBank/DDBJ databases">
        <authorList>
            <person name="Kikuchi T."/>
        </authorList>
    </citation>
    <scope>NUCLEOTIDE SEQUENCE</scope>
    <source>
        <strain evidence="7">SH1</strain>
    </source>
</reference>
<dbReference type="InterPro" id="IPR000172">
    <property type="entry name" value="GMC_OxRdtase_N"/>
</dbReference>
<dbReference type="PANTHER" id="PTHR11552">
    <property type="entry name" value="GLUCOSE-METHANOL-CHOLINE GMC OXIDOREDUCTASE"/>
    <property type="match status" value="1"/>
</dbReference>
<comment type="similarity">
    <text evidence="2">Belongs to the GMC oxidoreductase family.</text>
</comment>
<evidence type="ECO:0000256" key="3">
    <source>
        <dbReference type="ARBA" id="ARBA00022630"/>
    </source>
</evidence>
<keyword evidence="5" id="KW-1133">Transmembrane helix</keyword>
<evidence type="ECO:0000259" key="6">
    <source>
        <dbReference type="Pfam" id="PF00732"/>
    </source>
</evidence>
<dbReference type="InterPro" id="IPR036188">
    <property type="entry name" value="FAD/NAD-bd_sf"/>
</dbReference>
<gene>
    <name evidence="7" type="ORF">BOKJ2_LOCUS7025</name>
</gene>
<comment type="caution">
    <text evidence="7">The sequence shown here is derived from an EMBL/GenBank/DDBJ whole genome shotgun (WGS) entry which is preliminary data.</text>
</comment>
<accession>A0A811KNQ9</accession>
<keyword evidence="8" id="KW-1185">Reference proteome</keyword>
<dbReference type="PANTHER" id="PTHR11552:SF147">
    <property type="entry name" value="CHOLINE DEHYDROGENASE, MITOCHONDRIAL"/>
    <property type="match status" value="1"/>
</dbReference>
<dbReference type="Proteomes" id="UP000614601">
    <property type="component" value="Unassembled WGS sequence"/>
</dbReference>
<keyword evidence="5" id="KW-0812">Transmembrane</keyword>
<dbReference type="Gene3D" id="3.50.50.60">
    <property type="entry name" value="FAD/NAD(P)-binding domain"/>
    <property type="match status" value="1"/>
</dbReference>
<keyword evidence="3" id="KW-0285">Flavoprotein</keyword>
<dbReference type="InterPro" id="IPR012132">
    <property type="entry name" value="GMC_OxRdtase"/>
</dbReference>
<dbReference type="Pfam" id="PF00732">
    <property type="entry name" value="GMC_oxred_N"/>
    <property type="match status" value="1"/>
</dbReference>
<protein>
    <recommendedName>
        <fullName evidence="6">Glucose-methanol-choline oxidoreductase N-terminal domain-containing protein</fullName>
    </recommendedName>
</protein>
<feature type="transmembrane region" description="Helical" evidence="5">
    <location>
        <begin position="220"/>
        <end position="241"/>
    </location>
</feature>
<comment type="cofactor">
    <cofactor evidence="1">
        <name>FAD</name>
        <dbReference type="ChEBI" id="CHEBI:57692"/>
    </cofactor>
</comment>